<comment type="function">
    <text evidence="6">Lipid hydrolase.</text>
</comment>
<evidence type="ECO:0000256" key="1">
    <source>
        <dbReference type="ARBA" id="ARBA00006104"/>
    </source>
</evidence>
<dbReference type="InterPro" id="IPR021771">
    <property type="entry name" value="Triacylglycerol_lipase_N"/>
</dbReference>
<evidence type="ECO:0000256" key="3">
    <source>
        <dbReference type="ARBA" id="ARBA00022963"/>
    </source>
</evidence>
<dbReference type="GO" id="GO:0006641">
    <property type="term" value="P:triglyceride metabolic process"/>
    <property type="evidence" value="ECO:0007669"/>
    <property type="project" value="UniProtKB-ARBA"/>
</dbReference>
<keyword evidence="4 5" id="KW-0443">Lipid metabolism</keyword>
<evidence type="ECO:0000256" key="5">
    <source>
        <dbReference type="PROSITE-ProRule" id="PRU01161"/>
    </source>
</evidence>
<feature type="compositionally biased region" description="Basic residues" evidence="7">
    <location>
        <begin position="653"/>
        <end position="664"/>
    </location>
</feature>
<dbReference type="GO" id="GO:0016042">
    <property type="term" value="P:lipid catabolic process"/>
    <property type="evidence" value="ECO:0007669"/>
    <property type="project" value="UniProtKB-UniRule"/>
</dbReference>
<dbReference type="EC" id="3.1.1.-" evidence="6"/>
<keyword evidence="2 5" id="KW-0378">Hydrolase</keyword>
<feature type="compositionally biased region" description="Basic and acidic residues" evidence="7">
    <location>
        <begin position="611"/>
        <end position="623"/>
    </location>
</feature>
<feature type="compositionally biased region" description="Polar residues" evidence="7">
    <location>
        <begin position="665"/>
        <end position="679"/>
    </location>
</feature>
<evidence type="ECO:0000256" key="7">
    <source>
        <dbReference type="SAM" id="MobiDB-lite"/>
    </source>
</evidence>
<feature type="short sequence motif" description="GXSXG" evidence="5">
    <location>
        <begin position="305"/>
        <end position="309"/>
    </location>
</feature>
<dbReference type="Pfam" id="PF01734">
    <property type="entry name" value="Patatin"/>
    <property type="match status" value="1"/>
</dbReference>
<evidence type="ECO:0000256" key="6">
    <source>
        <dbReference type="RuleBase" id="RU362055"/>
    </source>
</evidence>
<feature type="domain" description="PNPLA" evidence="8">
    <location>
        <begin position="274"/>
        <end position="465"/>
    </location>
</feature>
<sequence>MNIPPGPPLERDYVNWEHVKAFAHAMETEGDAGHVLPSGDERSGASRAMRIAAASDFAPIHQKVKQRERDAFVKLHSVDRGIPEGFMYFAVRWPLLFIVCALIAIEFVLYVIIRQVVNMIEATMSWRGHAGVLRKRMRSAKTYGEWKRAALELDRFRDHNAWKDKDASAFYDWRIVQRVIAALKGTCSSYSVTREQGDTQALMGVLNLCLKNNFAGVENFSLYSQSFHGTKHLIENYYQELDRALRYLENSSFDPRVKRTFYRVAAKNFGKTALCLSGGASFAYYHFGVIKALLDTNLLPTIVSGTSAGGLVAALVCTRTNEELKELLVPELADLITGCDEPMHTWLWRMYKTGARFDAVRWASKAMFFTHGSLTFREAYERTGKTLNISVVPFDQHSPAQLLNHITAPDCLIWSAVIASAAVPGILNPVFLMQKLPDGSLHPWSWGYKFRDGSLRVDIPLQQLHSMFNVTYPIVSQVNPHVHLFHYGSKGAPGRPTAFRSGRGWRGGFLLSAAEHILKLNLTTNFKILRDLNLMPRFLGQDWSSVFLQPFHGATTIWPKTRIRDWPRILTDPDQKELTRLLFVGQSVTFPKLHMISNRMHLERAIARGRETVRSEATSHVDSDATTIHEAAPATEPAPGLQSEQSEDDAGAHKHGPGARRLHRPSSQNLRKGLSRSTSSVLETYSPEWYRFLQGTGSQEDSGVEEGMPQGAQPHRGYSFNTDRQGWRQRGSMHADGGLTTMGTDESWEAESNADADAVKRESGHDEPFDVEHFPRAKSEPLDIHRSADATANEASE</sequence>
<dbReference type="PROSITE" id="PS51635">
    <property type="entry name" value="PNPLA"/>
    <property type="match status" value="1"/>
</dbReference>
<dbReference type="InterPro" id="IPR002641">
    <property type="entry name" value="PNPLA_dom"/>
</dbReference>
<evidence type="ECO:0000313" key="10">
    <source>
        <dbReference type="Proteomes" id="UP001214603"/>
    </source>
</evidence>
<dbReference type="AlphaFoldDB" id="A0AAF0E3N7"/>
<keyword evidence="10" id="KW-1185">Reference proteome</keyword>
<comment type="similarity">
    <text evidence="1 6">Belongs to the PLPL family.</text>
</comment>
<keyword evidence="6" id="KW-0812">Transmembrane</keyword>
<name>A0AAF0E3N7_9BASI</name>
<feature type="compositionally biased region" description="Basic and acidic residues" evidence="7">
    <location>
        <begin position="757"/>
        <end position="788"/>
    </location>
</feature>
<dbReference type="PANTHER" id="PTHR14226:SF66">
    <property type="entry name" value="TRIACYLGLYCEROL LIPASE PTL2"/>
    <property type="match status" value="1"/>
</dbReference>
<dbReference type="SUPFAM" id="SSF52151">
    <property type="entry name" value="FabD/lysophospholipase-like"/>
    <property type="match status" value="1"/>
</dbReference>
<proteinExistence type="inferred from homology"/>
<feature type="active site" description="Nucleophile" evidence="5">
    <location>
        <position position="307"/>
    </location>
</feature>
<comment type="caution">
    <text evidence="5">Lacks conserved residue(s) required for the propagation of feature annotation.</text>
</comment>
<dbReference type="InterPro" id="IPR016035">
    <property type="entry name" value="Acyl_Trfase/lysoPLipase"/>
</dbReference>
<dbReference type="GO" id="GO:0016020">
    <property type="term" value="C:membrane"/>
    <property type="evidence" value="ECO:0007669"/>
    <property type="project" value="UniProtKB-SubCell"/>
</dbReference>
<dbReference type="EMBL" id="CP119941">
    <property type="protein sequence ID" value="WFD04450.1"/>
    <property type="molecule type" value="Genomic_DNA"/>
</dbReference>
<keyword evidence="6" id="KW-1133">Transmembrane helix</keyword>
<dbReference type="CDD" id="cd07232">
    <property type="entry name" value="Pat_PLPL"/>
    <property type="match status" value="1"/>
</dbReference>
<dbReference type="InterPro" id="IPR050301">
    <property type="entry name" value="NTE"/>
</dbReference>
<evidence type="ECO:0000313" key="9">
    <source>
        <dbReference type="EMBL" id="WFD04450.1"/>
    </source>
</evidence>
<dbReference type="Pfam" id="PF11815">
    <property type="entry name" value="DUF3336"/>
    <property type="match status" value="1"/>
</dbReference>
<dbReference type="Gene3D" id="3.40.1090.10">
    <property type="entry name" value="Cytosolic phospholipase A2 catalytic domain"/>
    <property type="match status" value="2"/>
</dbReference>
<gene>
    <name evidence="9" type="ORF">MOBT1_003160</name>
</gene>
<organism evidence="9 10">
    <name type="scientific">Malassezia obtusa</name>
    <dbReference type="NCBI Taxonomy" id="76774"/>
    <lineage>
        <taxon>Eukaryota</taxon>
        <taxon>Fungi</taxon>
        <taxon>Dikarya</taxon>
        <taxon>Basidiomycota</taxon>
        <taxon>Ustilaginomycotina</taxon>
        <taxon>Malasseziomycetes</taxon>
        <taxon>Malasseziales</taxon>
        <taxon>Malasseziaceae</taxon>
        <taxon>Malassezia</taxon>
    </lineage>
</organism>
<comment type="subcellular location">
    <subcellularLocation>
        <location evidence="6">Membrane</location>
        <topology evidence="6">Single-pass membrane protein</topology>
    </subcellularLocation>
</comment>
<dbReference type="PANTHER" id="PTHR14226">
    <property type="entry name" value="NEUROPATHY TARGET ESTERASE/SWISS CHEESE D.MELANOGASTER"/>
    <property type="match status" value="1"/>
</dbReference>
<accession>A0AAF0E3N7</accession>
<feature type="transmembrane region" description="Helical" evidence="6">
    <location>
        <begin position="93"/>
        <end position="113"/>
    </location>
</feature>
<feature type="region of interest" description="Disordered" evidence="7">
    <location>
        <begin position="611"/>
        <end position="679"/>
    </location>
</feature>
<feature type="active site" description="Proton acceptor" evidence="5">
    <location>
        <position position="452"/>
    </location>
</feature>
<evidence type="ECO:0000259" key="8">
    <source>
        <dbReference type="PROSITE" id="PS51635"/>
    </source>
</evidence>
<reference evidence="9" key="1">
    <citation type="submission" date="2023-03" db="EMBL/GenBank/DDBJ databases">
        <title>Mating type loci evolution in Malassezia.</title>
        <authorList>
            <person name="Coelho M.A."/>
        </authorList>
    </citation>
    <scope>NUCLEOTIDE SEQUENCE</scope>
    <source>
        <strain evidence="9">CBS 7876</strain>
    </source>
</reference>
<protein>
    <recommendedName>
        <fullName evidence="6">Patatin-like phospholipase domain-containing protein</fullName>
        <ecNumber evidence="6">3.1.1.-</ecNumber>
    </recommendedName>
</protein>
<keyword evidence="3 5" id="KW-0442">Lipid degradation</keyword>
<feature type="region of interest" description="Disordered" evidence="7">
    <location>
        <begin position="697"/>
        <end position="797"/>
    </location>
</feature>
<dbReference type="GO" id="GO:0004806">
    <property type="term" value="F:triacylglycerol lipase activity"/>
    <property type="evidence" value="ECO:0007669"/>
    <property type="project" value="InterPro"/>
</dbReference>
<evidence type="ECO:0000256" key="2">
    <source>
        <dbReference type="ARBA" id="ARBA00022801"/>
    </source>
</evidence>
<evidence type="ECO:0000256" key="4">
    <source>
        <dbReference type="ARBA" id="ARBA00023098"/>
    </source>
</evidence>
<keyword evidence="6" id="KW-0472">Membrane</keyword>
<dbReference type="Proteomes" id="UP001214603">
    <property type="component" value="Chromosome 8"/>
</dbReference>